<dbReference type="OrthoDB" id="192670at2759"/>
<feature type="compositionally biased region" description="Low complexity" evidence="1">
    <location>
        <begin position="319"/>
        <end position="328"/>
    </location>
</feature>
<feature type="compositionally biased region" description="Gly residues" evidence="1">
    <location>
        <begin position="1157"/>
        <end position="1168"/>
    </location>
</feature>
<feature type="compositionally biased region" description="Gly residues" evidence="1">
    <location>
        <begin position="867"/>
        <end position="884"/>
    </location>
</feature>
<feature type="region of interest" description="Disordered" evidence="1">
    <location>
        <begin position="1777"/>
        <end position="1826"/>
    </location>
</feature>
<dbReference type="GO" id="GO:0003723">
    <property type="term" value="F:RNA binding"/>
    <property type="evidence" value="ECO:0007669"/>
    <property type="project" value="TreeGrafter"/>
</dbReference>
<organism evidence="2 3">
    <name type="scientific">Tribonema minus</name>
    <dbReference type="NCBI Taxonomy" id="303371"/>
    <lineage>
        <taxon>Eukaryota</taxon>
        <taxon>Sar</taxon>
        <taxon>Stramenopiles</taxon>
        <taxon>Ochrophyta</taxon>
        <taxon>PX clade</taxon>
        <taxon>Xanthophyceae</taxon>
        <taxon>Tribonematales</taxon>
        <taxon>Tribonemataceae</taxon>
        <taxon>Tribonema</taxon>
    </lineage>
</organism>
<evidence type="ECO:0000313" key="3">
    <source>
        <dbReference type="Proteomes" id="UP000664859"/>
    </source>
</evidence>
<feature type="region of interest" description="Disordered" evidence="1">
    <location>
        <begin position="1138"/>
        <end position="1175"/>
    </location>
</feature>
<name>A0A835ZCN6_9STRA</name>
<dbReference type="GO" id="GO:0048024">
    <property type="term" value="P:regulation of mRNA splicing, via spliceosome"/>
    <property type="evidence" value="ECO:0007669"/>
    <property type="project" value="TreeGrafter"/>
</dbReference>
<dbReference type="PANTHER" id="PTHR23148:SF0">
    <property type="entry name" value="SERINE_ARGININE REPETITIVE MATRIX PROTEIN 1"/>
    <property type="match status" value="1"/>
</dbReference>
<feature type="region of interest" description="Disordered" evidence="1">
    <location>
        <begin position="1015"/>
        <end position="1116"/>
    </location>
</feature>
<dbReference type="PANTHER" id="PTHR23148">
    <property type="entry name" value="SERINE/ARGININE REGULATED NUCLEAR MATRIX PROTEIN"/>
    <property type="match status" value="1"/>
</dbReference>
<feature type="compositionally biased region" description="Low complexity" evidence="1">
    <location>
        <begin position="1813"/>
        <end position="1826"/>
    </location>
</feature>
<feature type="region of interest" description="Disordered" evidence="1">
    <location>
        <begin position="1234"/>
        <end position="1254"/>
    </location>
</feature>
<feature type="region of interest" description="Disordered" evidence="1">
    <location>
        <begin position="865"/>
        <end position="887"/>
    </location>
</feature>
<comment type="caution">
    <text evidence="2">The sequence shown here is derived from an EMBL/GenBank/DDBJ whole genome shotgun (WGS) entry which is preliminary data.</text>
</comment>
<accession>A0A835ZCN6</accession>
<sequence>MLHQACSTTALPACSQVQVLLLLATHSTHFAADSEVLPLGKACPTTGLVSPEHEQSPTPRLVPPRARDRRTDDHGLDALARRYTIRGAVSPPRARALHGVPRPSDLRVRGSALDEPAAQRDGRVSLRAALSAHSTLLRPPEECVDAEAHDGAVAALARSRYGGGGGGAAEGVCAKILAAAELRAMDSAALRRALLPPKRAARRGGGAGDAADAIGDDGSDASAAEGERVYVRPAAHVFNALARDLRLRLSADERAALIDAYGVLISDGGDDDDAPHEDIDVDALLQGCGLRQRRAASGGSGGLEARSAWGLRSPRPALGGAAAAARAPQSPTWRSASPRRRAAASPGVYAAERGGGGGGAAQRSPGSAARQRSAASPEHCSWDRRSSAASQSPRQSPHVRRAAPFHVTGACGSSSSARQAAARRIQAAERGRRSRARARALRGSTAPAADVDCRTAQQLQTRAASPRHDGRSGSVDGDDRGSAGGAATGGSGRNSGGGGGGGSGGGDGGSHGEEDVAPLLEENARLRAELAQFNLGFFEEVEDLKFEYARLRAAAAFSAVGDAGTADATPPSALRGGSASGGAAAAAAQHERRLAWEVANGGAEALDALKEWIEYFEEEEPGGGGGGGSGGAAAAAPSGFLTGAQLRMALTGAGYQLDDDEIEALRAGLGMDAAGRTDGRELLQMAHDMAAAQGWRADTAASAALLASLGTTQPSAAAAAAAAQSSPSRTLSAAAARQQQAASPLRRSAYLSGTAFFDTSLSPQRRPPPSPEARSPPPPPPSCREVLRDAAARLLRADASDTAARIVTAFRRGGDGGSGSGGSSGGGGSGGVLTPREVALALDELGVALRPAQLMQLARAHRVSIGGSSGGGGSSSGGGGGRNGTGERRDVLLVDGERLARALIAAVRDSRESVLSADWGGGTAPRSPTWQDPMADLQERVTRTHRRQPAATAAAWLDALRAALRDAADAAGGAVPPRALLRTLRQHGADLDAATSKALLSRLGARDVPAADALALLPRAPPPPPQRRRSAAGTARGYDAHEFGAARTAPHAAPSWRGTKASSTSPRAAAAAVAAAAPFAGHRTESYAPPRRRSDVSGSRAQPRGGDEQRTHEGRHGAALRLRIALRSAGLTVDHVRAHLRGGGGGGSASDARRGAGDSGRGRSGSGSGSHAAGDVCPVTATRLLAVLRQLGIDAAAVAGVRHVLTPPGGGSGGAGGSAAADCSGILALAAGEEGGAEGGDGGSSSDGGGSGSAEGSLLGKFGDALEVLLARPAARSVRALFDECDSHGEGWLDAACFQAFVSELEVREEDSCGNAQAGVLPLLLPVPLPSQRRRDARGASDSWLVAVLLPCAGGGRRVCGTYGGMQGLRDLPAASVKAMMRALRGGAAGPIKFSDIAKYWEARAAAWPERLPEAAAALRRAAATHRAGRAAACEDLRRRLEIADLGLSRRVTCGALTRCLAATRLALPDAAAAALCRALAPLDGGGGGTVMYAPLLAVAEAPPPQPQQQQQQQQRGSPSHPRRQQAAECGALPPALARAFRRAVWRLVDSEGDGAAARDRAALRRCFAGLLDADGDGAATAEDLLLALPEVEADEAEVLVAALDGSGGGVDFDFEDLAAFMLGFDDAAAGSPSHGRSVGDRATSAGQQRLQTAAASHCAPSTSTNEDRSGGVALEAVAGAARRRLRAALITAQGSEAAARAAAQAALTQRGRAAALTRAQARRALAELSAGGVGTREADALCACSGAAAGGGSEVRGGDLVGFLFACAATASAAEEAPTRAAGARSGATGGSVAAARARDGAGRSSRRGSSARRGSAAQAPAKHRGAAAAAAAPAAAATHAGAATEGSGSAFEAALLQALAEQAGAAERLRRGILRACYDGGRVGSGGGGMELAPRALRDMTADVGLDLSTAQIAFLVRRCGVASGGGGGGGGSGSGNGSGGGAVDAAVLLRFLASAVGSSAAALKGQRAFGGNHASAIREGIQGVTAALRRNAAHAPRAAQQ</sequence>
<evidence type="ECO:0000313" key="2">
    <source>
        <dbReference type="EMBL" id="KAG5188900.1"/>
    </source>
</evidence>
<feature type="compositionally biased region" description="Low complexity" evidence="1">
    <location>
        <begin position="1777"/>
        <end position="1797"/>
    </location>
</feature>
<feature type="compositionally biased region" description="Basic and acidic residues" evidence="1">
    <location>
        <begin position="466"/>
        <end position="481"/>
    </location>
</feature>
<dbReference type="Proteomes" id="UP000664859">
    <property type="component" value="Unassembled WGS sequence"/>
</dbReference>
<feature type="compositionally biased region" description="Pro residues" evidence="1">
    <location>
        <begin position="765"/>
        <end position="782"/>
    </location>
</feature>
<feature type="region of interest" description="Disordered" evidence="1">
    <location>
        <begin position="757"/>
        <end position="784"/>
    </location>
</feature>
<feature type="region of interest" description="Disordered" evidence="1">
    <location>
        <begin position="47"/>
        <end position="73"/>
    </location>
</feature>
<feature type="compositionally biased region" description="Basic and acidic residues" evidence="1">
    <location>
        <begin position="1105"/>
        <end position="1116"/>
    </location>
</feature>
<feature type="region of interest" description="Disordered" evidence="1">
    <location>
        <begin position="1502"/>
        <end position="1528"/>
    </location>
</feature>
<feature type="region of interest" description="Disordered" evidence="1">
    <location>
        <begin position="810"/>
        <end position="831"/>
    </location>
</feature>
<feature type="region of interest" description="Disordered" evidence="1">
    <location>
        <begin position="200"/>
        <end position="219"/>
    </location>
</feature>
<feature type="compositionally biased region" description="Low complexity" evidence="1">
    <location>
        <begin position="1068"/>
        <end position="1077"/>
    </location>
</feature>
<evidence type="ECO:0000256" key="1">
    <source>
        <dbReference type="SAM" id="MobiDB-lite"/>
    </source>
</evidence>
<feature type="compositionally biased region" description="Low complexity" evidence="1">
    <location>
        <begin position="1508"/>
        <end position="1520"/>
    </location>
</feature>
<dbReference type="InterPro" id="IPR052225">
    <property type="entry name" value="Ser/Arg_repetitive_matrix"/>
</dbReference>
<feature type="compositionally biased region" description="Low complexity" evidence="1">
    <location>
        <begin position="409"/>
        <end position="425"/>
    </location>
</feature>
<dbReference type="PROSITE" id="PS50096">
    <property type="entry name" value="IQ"/>
    <property type="match status" value="1"/>
</dbReference>
<keyword evidence="3" id="KW-1185">Reference proteome</keyword>
<feature type="compositionally biased region" description="Low complexity" evidence="1">
    <location>
        <begin position="361"/>
        <end position="378"/>
    </location>
</feature>
<feature type="compositionally biased region" description="Low complexity" evidence="1">
    <location>
        <begin position="343"/>
        <end position="352"/>
    </location>
</feature>
<feature type="region of interest" description="Disordered" evidence="1">
    <location>
        <begin position="319"/>
        <end position="514"/>
    </location>
</feature>
<feature type="compositionally biased region" description="Gly residues" evidence="1">
    <location>
        <begin position="482"/>
        <end position="509"/>
    </location>
</feature>
<reference evidence="2" key="1">
    <citation type="submission" date="2021-02" db="EMBL/GenBank/DDBJ databases">
        <title>First Annotated Genome of the Yellow-green Alga Tribonema minus.</title>
        <authorList>
            <person name="Mahan K.M."/>
        </authorList>
    </citation>
    <scope>NUCLEOTIDE SEQUENCE</scope>
    <source>
        <strain evidence="2">UTEX B ZZ1240</strain>
    </source>
</reference>
<feature type="compositionally biased region" description="Gly residues" evidence="1">
    <location>
        <begin position="1234"/>
        <end position="1253"/>
    </location>
</feature>
<gene>
    <name evidence="2" type="ORF">JKP88DRAFT_303292</name>
</gene>
<dbReference type="EMBL" id="JAFCMP010000060">
    <property type="protein sequence ID" value="KAG5188900.1"/>
    <property type="molecule type" value="Genomic_DNA"/>
</dbReference>
<dbReference type="GO" id="GO:0005681">
    <property type="term" value="C:spliceosomal complex"/>
    <property type="evidence" value="ECO:0007669"/>
    <property type="project" value="TreeGrafter"/>
</dbReference>
<feature type="compositionally biased region" description="Low complexity" evidence="1">
    <location>
        <begin position="387"/>
        <end position="396"/>
    </location>
</feature>
<proteinExistence type="predicted"/>
<feature type="compositionally biased region" description="Gly residues" evidence="1">
    <location>
        <begin position="815"/>
        <end position="831"/>
    </location>
</feature>
<protein>
    <submittedName>
        <fullName evidence="2">Uncharacterized protein</fullName>
    </submittedName>
</protein>